<reference evidence="3 4" key="1">
    <citation type="submission" date="2019-10" db="EMBL/GenBank/DDBJ databases">
        <authorList>
            <person name="Palmer J.M."/>
        </authorList>
    </citation>
    <scope>NUCLEOTIDE SEQUENCE [LARGE SCALE GENOMIC DNA]</scope>
    <source>
        <strain evidence="3 4">TWF696</strain>
    </source>
</reference>
<evidence type="ECO:0000256" key="2">
    <source>
        <dbReference type="SAM" id="MobiDB-lite"/>
    </source>
</evidence>
<feature type="compositionally biased region" description="Basic and acidic residues" evidence="2">
    <location>
        <begin position="7"/>
        <end position="17"/>
    </location>
</feature>
<feature type="region of interest" description="Disordered" evidence="2">
    <location>
        <begin position="1"/>
        <end position="87"/>
    </location>
</feature>
<feature type="compositionally biased region" description="Polar residues" evidence="2">
    <location>
        <begin position="235"/>
        <end position="249"/>
    </location>
</feature>
<dbReference type="Proteomes" id="UP001375240">
    <property type="component" value="Unassembled WGS sequence"/>
</dbReference>
<feature type="compositionally biased region" description="Basic residues" evidence="2">
    <location>
        <begin position="212"/>
        <end position="221"/>
    </location>
</feature>
<sequence>MLPSTHSKQEANEHGDLGRSPLKWNGGNSLHGPTNTSLAKYPAHAFNRDRSRIEPMHSPSKRTKFSTFTDGFYSPQQIPKNRSIQATQRDLGRGRLNSGRISQDSIHTSGALRKQYLAERDTVNSLRRGLPPHGPPSGRFAQKLPSRQSRETSDYDETISAERGVRWSRTPPPLSLDPEGSNEVPLPPTPDPPRNRSPGTIRKDREELFGSGRRKPKRKHGSLSYDSSSEPSPGLQKTYSIRSNEAPNYYPSSSVRIKDRFRNTFVEHREALRREIQILEDELIIERRKSSIVKYSSPKLGNVRDLLGFISQCLSSNDQATRTEAIGPDLRHEYLQSLNVRPLEVLNTHHGLRQFCHLSFASNNTPDPHMNRRVFKGYSDKNLLQFRISVDVVGNKGPTVEKLRIECSDWGLSELGQPLRKFSRERNVSKAIHAISSFSDLAQARAKLWADLRHQFSQLTTSKTYESTDLLGIPVSNISKASRRKLVENLSKRVITFRGRNISASSSSVDAELSLGWHIHFDATGEARSHIFASVKALSNVMVADEGKITEQVSTLLNMLVAEYGILEGTSKLLKAFFHTS</sequence>
<feature type="compositionally biased region" description="Low complexity" evidence="2">
    <location>
        <begin position="222"/>
        <end position="232"/>
    </location>
</feature>
<protein>
    <submittedName>
        <fullName evidence="3">Uncharacterized protein</fullName>
    </submittedName>
</protein>
<keyword evidence="4" id="KW-1185">Reference proteome</keyword>
<evidence type="ECO:0000256" key="1">
    <source>
        <dbReference type="SAM" id="Coils"/>
    </source>
</evidence>
<accession>A0AAV9V012</accession>
<evidence type="ECO:0000313" key="4">
    <source>
        <dbReference type="Proteomes" id="UP001375240"/>
    </source>
</evidence>
<name>A0AAV9V012_9PEZI</name>
<proteinExistence type="predicted"/>
<organism evidence="3 4">
    <name type="scientific">Orbilia brochopaga</name>
    <dbReference type="NCBI Taxonomy" id="3140254"/>
    <lineage>
        <taxon>Eukaryota</taxon>
        <taxon>Fungi</taxon>
        <taxon>Dikarya</taxon>
        <taxon>Ascomycota</taxon>
        <taxon>Pezizomycotina</taxon>
        <taxon>Orbiliomycetes</taxon>
        <taxon>Orbiliales</taxon>
        <taxon>Orbiliaceae</taxon>
        <taxon>Orbilia</taxon>
    </lineage>
</organism>
<feature type="compositionally biased region" description="Polar residues" evidence="2">
    <location>
        <begin position="65"/>
        <end position="87"/>
    </location>
</feature>
<feature type="compositionally biased region" description="Basic and acidic residues" evidence="2">
    <location>
        <begin position="46"/>
        <end position="55"/>
    </location>
</feature>
<dbReference type="AlphaFoldDB" id="A0AAV9V012"/>
<evidence type="ECO:0000313" key="3">
    <source>
        <dbReference type="EMBL" id="KAK6353216.1"/>
    </source>
</evidence>
<gene>
    <name evidence="3" type="ORF">TWF696_005198</name>
</gene>
<feature type="coiled-coil region" evidence="1">
    <location>
        <begin position="262"/>
        <end position="289"/>
    </location>
</feature>
<feature type="region of interest" description="Disordered" evidence="2">
    <location>
        <begin position="125"/>
        <end position="249"/>
    </location>
</feature>
<comment type="caution">
    <text evidence="3">The sequence shown here is derived from an EMBL/GenBank/DDBJ whole genome shotgun (WGS) entry which is preliminary data.</text>
</comment>
<dbReference type="EMBL" id="JAVHNQ010000003">
    <property type="protein sequence ID" value="KAK6353216.1"/>
    <property type="molecule type" value="Genomic_DNA"/>
</dbReference>
<feature type="compositionally biased region" description="Polar residues" evidence="2">
    <location>
        <begin position="26"/>
        <end position="38"/>
    </location>
</feature>
<keyword evidence="1" id="KW-0175">Coiled coil</keyword>